<dbReference type="OrthoDB" id="300709at2759"/>
<proteinExistence type="inferred from homology"/>
<evidence type="ECO:0000259" key="4">
    <source>
        <dbReference type="Pfam" id="PF05368"/>
    </source>
</evidence>
<dbReference type="PANTHER" id="PTHR42748">
    <property type="entry name" value="NITROGEN METABOLITE REPRESSION PROTEIN NMRA FAMILY MEMBER"/>
    <property type="match status" value="1"/>
</dbReference>
<dbReference type="InterPro" id="IPR008030">
    <property type="entry name" value="NmrA-like"/>
</dbReference>
<dbReference type="SUPFAM" id="SSF51735">
    <property type="entry name" value="NAD(P)-binding Rossmann-fold domains"/>
    <property type="match status" value="1"/>
</dbReference>
<organism evidence="6 7">
    <name type="scientific">Athelia psychrophila</name>
    <dbReference type="NCBI Taxonomy" id="1759441"/>
    <lineage>
        <taxon>Eukaryota</taxon>
        <taxon>Fungi</taxon>
        <taxon>Dikarya</taxon>
        <taxon>Basidiomycota</taxon>
        <taxon>Agaricomycotina</taxon>
        <taxon>Agaricomycetes</taxon>
        <taxon>Agaricomycetidae</taxon>
        <taxon>Atheliales</taxon>
        <taxon>Atheliaceae</taxon>
        <taxon>Athelia</taxon>
    </lineage>
</organism>
<feature type="region of interest" description="Disordered" evidence="3">
    <location>
        <begin position="395"/>
        <end position="423"/>
    </location>
</feature>
<dbReference type="Proteomes" id="UP000076532">
    <property type="component" value="Unassembled WGS sequence"/>
</dbReference>
<dbReference type="InterPro" id="IPR036291">
    <property type="entry name" value="NAD(P)-bd_dom_sf"/>
</dbReference>
<keyword evidence="7" id="KW-1185">Reference proteome</keyword>
<dbReference type="InterPro" id="IPR001810">
    <property type="entry name" value="F-box_dom"/>
</dbReference>
<dbReference type="Gene3D" id="1.20.1280.50">
    <property type="match status" value="1"/>
</dbReference>
<dbReference type="InterPro" id="IPR036047">
    <property type="entry name" value="F-box-like_dom_sf"/>
</dbReference>
<sequence length="832" mass="93168">MPTDKKLILVFGATGRQGIPVIDALLAPCDDSTPTPYAVRAFTRDPSSERAQQLSNRGIECVKGSVEDFPSVQAALEGVYGVFVNTDTFAIGEQREIYANMRIFEIAKQTKTLRHYVFSGLGYALKLGAYNPEYMVDHFNAKGRVSDWLQAQPSVVDDSALSWSVVNTCLYFEMLSHSMLLGPLNKRADGTYVFPSPVQDGHVALIALRDIGYFIRYTFDHRAETSAQTLDVAGELITWDDMVKTFTKVTGQPAIHKRQTFDDWWKNYTNVDSPVGDGSPTFKQIFTGFFKLWRDDIVVRDMEWIRSIHPKLQSVEDWMRENNYDGSVVESFRKAGQVDKRGVGVNVEQMIIALQSRLDSVRVEIDILVYLVIRKVGIPSSMLCSECQRAVPSDLNTSTPPAVSHLMTTNDPPNKHQSDTIDDELARSRANRRSIDGEIAEAQNHPLGLQAKRASLQNSVDELASVHIRRLPTELLVRVFMLTLPREPSLSHPGAAPLVLGQVCRLWRAVSRSTPLLWSTIHIEAIQTEECRVAVLEWLERSRLCPLTVHASQLADGGLEWDILAGIAVRIEHLEIQVDYDKLAQLFSVDGCHNLDALQSLRLEVTDCREEWEFDEITIDLGTRAPRLAHIHVDPQLGLQNLILPSIQITLCDLAVNDYTSFTLFLQEAVNLVDCTITVDSFNGDVSPRSPKWPITTFLDFLSRSGCTLSKLWIDSGPTEEDILRYLQEVPTVVDLAIGPGLSYRSPHKLMQGLTLGSHSGPDGKDLVPNLVNLMIHGEWCECQEMMQAIESRFSAVGDTTTGRRLKRVALSSDLGRLLKCVRDGLLYETFE</sequence>
<reference evidence="6 7" key="1">
    <citation type="journal article" date="2016" name="Mol. Biol. Evol.">
        <title>Comparative Genomics of Early-Diverging Mushroom-Forming Fungi Provides Insights into the Origins of Lignocellulose Decay Capabilities.</title>
        <authorList>
            <person name="Nagy L.G."/>
            <person name="Riley R."/>
            <person name="Tritt A."/>
            <person name="Adam C."/>
            <person name="Daum C."/>
            <person name="Floudas D."/>
            <person name="Sun H."/>
            <person name="Yadav J.S."/>
            <person name="Pangilinan J."/>
            <person name="Larsson K.H."/>
            <person name="Matsuura K."/>
            <person name="Barry K."/>
            <person name="Labutti K."/>
            <person name="Kuo R."/>
            <person name="Ohm R.A."/>
            <person name="Bhattacharya S.S."/>
            <person name="Shirouzu T."/>
            <person name="Yoshinaga Y."/>
            <person name="Martin F.M."/>
            <person name="Grigoriev I.V."/>
            <person name="Hibbett D.S."/>
        </authorList>
    </citation>
    <scope>NUCLEOTIDE SEQUENCE [LARGE SCALE GENOMIC DNA]</scope>
    <source>
        <strain evidence="6 7">CBS 109695</strain>
    </source>
</reference>
<dbReference type="EMBL" id="KV417638">
    <property type="protein sequence ID" value="KZP13095.1"/>
    <property type="molecule type" value="Genomic_DNA"/>
</dbReference>
<feature type="compositionally biased region" description="Basic and acidic residues" evidence="3">
    <location>
        <begin position="413"/>
        <end position="423"/>
    </location>
</feature>
<dbReference type="InterPro" id="IPR051164">
    <property type="entry name" value="NmrA-like_oxidored"/>
</dbReference>
<evidence type="ECO:0000256" key="3">
    <source>
        <dbReference type="SAM" id="MobiDB-lite"/>
    </source>
</evidence>
<dbReference type="CDD" id="cd05251">
    <property type="entry name" value="NmrA_like_SDR_a"/>
    <property type="match status" value="1"/>
</dbReference>
<feature type="domain" description="NmrA-like" evidence="4">
    <location>
        <begin position="5"/>
        <end position="257"/>
    </location>
</feature>
<dbReference type="PANTHER" id="PTHR42748:SF14">
    <property type="entry name" value="SNOAL-LIKE DOMAIN-CONTAINING PROTEIN"/>
    <property type="match status" value="1"/>
</dbReference>
<name>A0A166BY57_9AGAM</name>
<protein>
    <submittedName>
        <fullName evidence="6">NAD(P)-binding protein</fullName>
    </submittedName>
</protein>
<gene>
    <name evidence="6" type="ORF">FIBSPDRAFT_936564</name>
</gene>
<dbReference type="STRING" id="436010.A0A166BY57"/>
<dbReference type="Pfam" id="PF12937">
    <property type="entry name" value="F-box-like"/>
    <property type="match status" value="1"/>
</dbReference>
<dbReference type="AlphaFoldDB" id="A0A166BY57"/>
<comment type="similarity">
    <text evidence="1">Belongs to the NmrA-type oxidoreductase family.</text>
</comment>
<accession>A0A166BY57</accession>
<evidence type="ECO:0000256" key="2">
    <source>
        <dbReference type="ARBA" id="ARBA00022857"/>
    </source>
</evidence>
<feature type="compositionally biased region" description="Polar residues" evidence="3">
    <location>
        <begin position="395"/>
        <end position="412"/>
    </location>
</feature>
<evidence type="ECO:0000313" key="6">
    <source>
        <dbReference type="EMBL" id="KZP13095.1"/>
    </source>
</evidence>
<dbReference type="Gene3D" id="3.40.50.720">
    <property type="entry name" value="NAD(P)-binding Rossmann-like Domain"/>
    <property type="match status" value="1"/>
</dbReference>
<feature type="domain" description="F-box" evidence="5">
    <location>
        <begin position="468"/>
        <end position="523"/>
    </location>
</feature>
<dbReference type="GO" id="GO:0005634">
    <property type="term" value="C:nucleus"/>
    <property type="evidence" value="ECO:0007669"/>
    <property type="project" value="TreeGrafter"/>
</dbReference>
<evidence type="ECO:0000313" key="7">
    <source>
        <dbReference type="Proteomes" id="UP000076532"/>
    </source>
</evidence>
<evidence type="ECO:0000256" key="1">
    <source>
        <dbReference type="ARBA" id="ARBA00006328"/>
    </source>
</evidence>
<dbReference type="SUPFAM" id="SSF81383">
    <property type="entry name" value="F-box domain"/>
    <property type="match status" value="1"/>
</dbReference>
<dbReference type="Gene3D" id="3.90.25.10">
    <property type="entry name" value="UDP-galactose 4-epimerase, domain 1"/>
    <property type="match status" value="1"/>
</dbReference>
<evidence type="ECO:0000259" key="5">
    <source>
        <dbReference type="Pfam" id="PF12937"/>
    </source>
</evidence>
<dbReference type="Pfam" id="PF05368">
    <property type="entry name" value="NmrA"/>
    <property type="match status" value="1"/>
</dbReference>
<keyword evidence="2" id="KW-0521">NADP</keyword>